<protein>
    <submittedName>
        <fullName evidence="4">MmgE/PrpD family protein</fullName>
    </submittedName>
</protein>
<feature type="domain" description="MmgE/PrpD C-terminal" evidence="3">
    <location>
        <begin position="267"/>
        <end position="425"/>
    </location>
</feature>
<dbReference type="InterPro" id="IPR005656">
    <property type="entry name" value="MmgE_PrpD"/>
</dbReference>
<dbReference type="EMBL" id="PJRP01000027">
    <property type="protein sequence ID" value="PLP96479.1"/>
    <property type="molecule type" value="Genomic_DNA"/>
</dbReference>
<evidence type="ECO:0000256" key="1">
    <source>
        <dbReference type="ARBA" id="ARBA00006174"/>
    </source>
</evidence>
<dbReference type="Gene3D" id="1.10.4100.10">
    <property type="entry name" value="2-methylcitrate dehydratase PrpD"/>
    <property type="match status" value="1"/>
</dbReference>
<dbReference type="GO" id="GO:0016829">
    <property type="term" value="F:lyase activity"/>
    <property type="evidence" value="ECO:0007669"/>
    <property type="project" value="InterPro"/>
</dbReference>
<dbReference type="InterPro" id="IPR042183">
    <property type="entry name" value="MmgE/PrpD_sf_1"/>
</dbReference>
<reference evidence="4 5" key="1">
    <citation type="submission" date="2017-12" db="EMBL/GenBank/DDBJ databases">
        <title>Genome sequence of the active heterotrophic nitrifier-denitrifier, Cupriavidus pauculus UM1.</title>
        <authorList>
            <person name="Putonti C."/>
            <person name="Castignetti D."/>
        </authorList>
    </citation>
    <scope>NUCLEOTIDE SEQUENCE [LARGE SCALE GENOMIC DNA]</scope>
    <source>
        <strain evidence="4 5">UM1</strain>
    </source>
</reference>
<sequence length="456" mass="48572">MSVLETLAAWATSQEHQWSDIVLDRAMHAFGDTIACMVAGGADPVSIKVAQGIHAWGAGAATVVGTQRKAPAPWAAMVNGTAAHVLEIDDNFYPALTHASAVLVPALLALGEETDASGMDLLDAYIVGLELHATLGRGVNRSHYFAGWHPTATVGCIGTAGACARLLKLDAGQTVAAMSIAVSMASGNKAQFGTEAKSFQCGMSASNAIVAAQLAASGLQGNPEVLEDPQGFLALYGGPAPRGWDAPLKKLGNPLALEEFGLAPKRHACCGSAHNAIDCVLDLKREHGFSPNEVESIDILVGASNKKNLRYDNPQDEFQARFSMHYNIALALLQGTVTLADFTPEAVQRKAVRDLFRLTHLKARAFEDEPKDPDDRPPHIVKLTFKDGRTLEAQRVYARGLIQDPYTDDERLAKIEACCQPWMPADALASLVDQLVAFRALPSVRTLTATFGANDA</sequence>
<dbReference type="Proteomes" id="UP000234341">
    <property type="component" value="Unassembled WGS sequence"/>
</dbReference>
<dbReference type="InterPro" id="IPR036148">
    <property type="entry name" value="MmgE/PrpD_sf"/>
</dbReference>
<proteinExistence type="inferred from homology"/>
<dbReference type="SUPFAM" id="SSF103378">
    <property type="entry name" value="2-methylcitrate dehydratase PrpD"/>
    <property type="match status" value="1"/>
</dbReference>
<dbReference type="Gene3D" id="3.30.1330.120">
    <property type="entry name" value="2-methylcitrate dehydratase PrpD"/>
    <property type="match status" value="1"/>
</dbReference>
<dbReference type="AlphaFoldDB" id="A0A2N5C2M3"/>
<dbReference type="Pfam" id="PF03972">
    <property type="entry name" value="MmgE_PrpD_N"/>
    <property type="match status" value="1"/>
</dbReference>
<dbReference type="PANTHER" id="PTHR16943">
    <property type="entry name" value="2-METHYLCITRATE DEHYDRATASE-RELATED"/>
    <property type="match status" value="1"/>
</dbReference>
<evidence type="ECO:0000259" key="2">
    <source>
        <dbReference type="Pfam" id="PF03972"/>
    </source>
</evidence>
<evidence type="ECO:0000259" key="3">
    <source>
        <dbReference type="Pfam" id="PF19305"/>
    </source>
</evidence>
<comment type="similarity">
    <text evidence="1">Belongs to the PrpD family.</text>
</comment>
<dbReference type="OrthoDB" id="9791416at2"/>
<dbReference type="InterPro" id="IPR045337">
    <property type="entry name" value="MmgE_PrpD_C"/>
</dbReference>
<evidence type="ECO:0000313" key="4">
    <source>
        <dbReference type="EMBL" id="PLP96479.1"/>
    </source>
</evidence>
<name>A0A2N5C2M3_9BURK</name>
<evidence type="ECO:0000313" key="5">
    <source>
        <dbReference type="Proteomes" id="UP000234341"/>
    </source>
</evidence>
<dbReference type="InterPro" id="IPR042188">
    <property type="entry name" value="MmgE/PrpD_sf_2"/>
</dbReference>
<dbReference type="Pfam" id="PF19305">
    <property type="entry name" value="MmgE_PrpD_C"/>
    <property type="match status" value="1"/>
</dbReference>
<comment type="caution">
    <text evidence="4">The sequence shown here is derived from an EMBL/GenBank/DDBJ whole genome shotgun (WGS) entry which is preliminary data.</text>
</comment>
<dbReference type="RefSeq" id="WP_101685504.1">
    <property type="nucleotide sequence ID" value="NZ_PJRP01000027.1"/>
</dbReference>
<dbReference type="PANTHER" id="PTHR16943:SF8">
    <property type="entry name" value="2-METHYLCITRATE DEHYDRATASE"/>
    <property type="match status" value="1"/>
</dbReference>
<dbReference type="InterPro" id="IPR045336">
    <property type="entry name" value="MmgE_PrpD_N"/>
</dbReference>
<accession>A0A2N5C2M3</accession>
<feature type="domain" description="MmgE/PrpD N-terminal" evidence="2">
    <location>
        <begin position="6"/>
        <end position="239"/>
    </location>
</feature>
<gene>
    <name evidence="4" type="ORF">CYJ10_32260</name>
</gene>
<organism evidence="4 5">
    <name type="scientific">Cupriavidus pauculus</name>
    <dbReference type="NCBI Taxonomy" id="82633"/>
    <lineage>
        <taxon>Bacteria</taxon>
        <taxon>Pseudomonadati</taxon>
        <taxon>Pseudomonadota</taxon>
        <taxon>Betaproteobacteria</taxon>
        <taxon>Burkholderiales</taxon>
        <taxon>Burkholderiaceae</taxon>
        <taxon>Cupriavidus</taxon>
    </lineage>
</organism>